<dbReference type="AlphaFoldDB" id="A0A934HW29"/>
<organism evidence="1 2">
    <name type="scientific">Clostridium aciditolerans</name>
    <dbReference type="NCBI Taxonomy" id="339861"/>
    <lineage>
        <taxon>Bacteria</taxon>
        <taxon>Bacillati</taxon>
        <taxon>Bacillota</taxon>
        <taxon>Clostridia</taxon>
        <taxon>Eubacteriales</taxon>
        <taxon>Clostridiaceae</taxon>
        <taxon>Clostridium</taxon>
    </lineage>
</organism>
<reference evidence="1" key="1">
    <citation type="submission" date="2020-12" db="EMBL/GenBank/DDBJ databases">
        <title>Clostridium thailandense sp. nov., a novel acetogenic bacterium isolated from peat land soil in Thailand.</title>
        <authorList>
            <person name="Chaikitkaew S."/>
            <person name="Birkeland N.K."/>
        </authorList>
    </citation>
    <scope>NUCLEOTIDE SEQUENCE</scope>
    <source>
        <strain evidence="1">DSM 17425</strain>
    </source>
</reference>
<dbReference type="RefSeq" id="WP_178905958.1">
    <property type="nucleotide sequence ID" value="NZ_JAEEGB010000004.1"/>
</dbReference>
<evidence type="ECO:0000313" key="2">
    <source>
        <dbReference type="Proteomes" id="UP000622687"/>
    </source>
</evidence>
<dbReference type="Proteomes" id="UP000622687">
    <property type="component" value="Unassembled WGS sequence"/>
</dbReference>
<proteinExistence type="predicted"/>
<comment type="caution">
    <text evidence="1">The sequence shown here is derived from an EMBL/GenBank/DDBJ whole genome shotgun (WGS) entry which is preliminary data.</text>
</comment>
<sequence length="49" mass="5692">MVKKNQKLPHAQAIRHAKRLLDKGNSISQTIQQTQLSHTEILRIKNEDM</sequence>
<dbReference type="EMBL" id="JAEEGB010000004">
    <property type="protein sequence ID" value="MBI6871622.1"/>
    <property type="molecule type" value="Genomic_DNA"/>
</dbReference>
<name>A0A934HW29_9CLOT</name>
<evidence type="ECO:0000313" key="1">
    <source>
        <dbReference type="EMBL" id="MBI6871622.1"/>
    </source>
</evidence>
<protein>
    <submittedName>
        <fullName evidence="1">Uncharacterized protein</fullName>
    </submittedName>
</protein>
<accession>A0A934HW29</accession>
<gene>
    <name evidence="1" type="ORF">I6U51_02730</name>
</gene>
<keyword evidence="2" id="KW-1185">Reference proteome</keyword>